<evidence type="ECO:0000256" key="2">
    <source>
        <dbReference type="ARBA" id="ARBA00007447"/>
    </source>
</evidence>
<comment type="subcellular location">
    <subcellularLocation>
        <location evidence="1">Secreted</location>
        <location evidence="1">Extracellular space</location>
    </subcellularLocation>
</comment>
<dbReference type="PANTHER" id="PTHR47965">
    <property type="entry name" value="ASPARTYL PROTEASE-RELATED"/>
    <property type="match status" value="1"/>
</dbReference>
<reference evidence="6" key="1">
    <citation type="submission" date="2022-02" db="EMBL/GenBank/DDBJ databases">
        <authorList>
            <person name="Henning P.M."/>
            <person name="McCubbin A.G."/>
            <person name="Shore J.S."/>
        </authorList>
    </citation>
    <scope>NUCLEOTIDE SEQUENCE</scope>
    <source>
        <strain evidence="6">F60SS</strain>
        <tissue evidence="6">Leaves</tissue>
    </source>
</reference>
<reference evidence="6" key="2">
    <citation type="journal article" date="2023" name="Plants (Basel)">
        <title>Annotation of the Turnera subulata (Passifloraceae) Draft Genome Reveals the S-Locus Evolved after the Divergence of Turneroideae from Passifloroideae in a Stepwise Manner.</title>
        <authorList>
            <person name="Henning P.M."/>
            <person name="Roalson E.H."/>
            <person name="Mir W."/>
            <person name="McCubbin A.G."/>
            <person name="Shore J.S."/>
        </authorList>
    </citation>
    <scope>NUCLEOTIDE SEQUENCE</scope>
    <source>
        <strain evidence="6">F60SS</strain>
    </source>
</reference>
<feature type="domain" description="Peptidase A1" evidence="5">
    <location>
        <begin position="796"/>
        <end position="1165"/>
    </location>
</feature>
<dbReference type="FunFam" id="2.40.70.10:FF:000045">
    <property type="entry name" value="Basic 7S globulin"/>
    <property type="match status" value="2"/>
</dbReference>
<dbReference type="PANTHER" id="PTHR47965:SF103">
    <property type="entry name" value="EUKARYOTIC ASPARTYL PROTEASE FAMILY PROTEIN"/>
    <property type="match status" value="1"/>
</dbReference>
<dbReference type="GO" id="GO:0005576">
    <property type="term" value="C:extracellular region"/>
    <property type="evidence" value="ECO:0007669"/>
    <property type="project" value="UniProtKB-SubCell"/>
</dbReference>
<accession>A0A9Q0J3X3</accession>
<dbReference type="InterPro" id="IPR001461">
    <property type="entry name" value="Aspartic_peptidase_A1"/>
</dbReference>
<feature type="domain" description="Peptidase A1" evidence="5">
    <location>
        <begin position="401"/>
        <end position="781"/>
    </location>
</feature>
<dbReference type="InterPro" id="IPR032799">
    <property type="entry name" value="TAXi_C"/>
</dbReference>
<dbReference type="SUPFAM" id="SSF50630">
    <property type="entry name" value="Acid proteases"/>
    <property type="match status" value="3"/>
</dbReference>
<proteinExistence type="inferred from homology"/>
<dbReference type="Gene3D" id="2.40.70.10">
    <property type="entry name" value="Acid Proteases"/>
    <property type="match status" value="6"/>
</dbReference>
<dbReference type="PROSITE" id="PS51767">
    <property type="entry name" value="PEPTIDASE_A1"/>
    <property type="match status" value="3"/>
</dbReference>
<dbReference type="GO" id="GO:0006508">
    <property type="term" value="P:proteolysis"/>
    <property type="evidence" value="ECO:0007669"/>
    <property type="project" value="InterPro"/>
</dbReference>
<dbReference type="CDD" id="cd05489">
    <property type="entry name" value="xylanase_inhibitor_I_like"/>
    <property type="match status" value="3"/>
</dbReference>
<dbReference type="EMBL" id="JAKUCV010006413">
    <property type="protein sequence ID" value="KAJ4827444.1"/>
    <property type="molecule type" value="Genomic_DNA"/>
</dbReference>
<comment type="caution">
    <text evidence="6">The sequence shown here is derived from an EMBL/GenBank/DDBJ whole genome shotgun (WGS) entry which is preliminary data.</text>
</comment>
<organism evidence="6 7">
    <name type="scientific">Turnera subulata</name>
    <dbReference type="NCBI Taxonomy" id="218843"/>
    <lineage>
        <taxon>Eukaryota</taxon>
        <taxon>Viridiplantae</taxon>
        <taxon>Streptophyta</taxon>
        <taxon>Embryophyta</taxon>
        <taxon>Tracheophyta</taxon>
        <taxon>Spermatophyta</taxon>
        <taxon>Magnoliopsida</taxon>
        <taxon>eudicotyledons</taxon>
        <taxon>Gunneridae</taxon>
        <taxon>Pentapetalae</taxon>
        <taxon>rosids</taxon>
        <taxon>fabids</taxon>
        <taxon>Malpighiales</taxon>
        <taxon>Passifloraceae</taxon>
        <taxon>Turnera</taxon>
    </lineage>
</organism>
<keyword evidence="4" id="KW-0732">Signal</keyword>
<dbReference type="GO" id="GO:0004190">
    <property type="term" value="F:aspartic-type endopeptidase activity"/>
    <property type="evidence" value="ECO:0007669"/>
    <property type="project" value="InterPro"/>
</dbReference>
<evidence type="ECO:0000256" key="3">
    <source>
        <dbReference type="ARBA" id="ARBA00022525"/>
    </source>
</evidence>
<protein>
    <recommendedName>
        <fullName evidence="5">Peptidase A1 domain-containing protein</fullName>
    </recommendedName>
</protein>
<dbReference type="Pfam" id="PF14543">
    <property type="entry name" value="TAXi_N"/>
    <property type="match status" value="3"/>
</dbReference>
<feature type="non-terminal residue" evidence="6">
    <location>
        <position position="1188"/>
    </location>
</feature>
<feature type="domain" description="Peptidase A1" evidence="5">
    <location>
        <begin position="17"/>
        <end position="386"/>
    </location>
</feature>
<dbReference type="InterPro" id="IPR033121">
    <property type="entry name" value="PEPTIDASE_A1"/>
</dbReference>
<name>A0A9Q0J3X3_9ROSI</name>
<keyword evidence="7" id="KW-1185">Reference proteome</keyword>
<dbReference type="Pfam" id="PF14541">
    <property type="entry name" value="TAXi_C"/>
    <property type="match status" value="3"/>
</dbReference>
<dbReference type="FunFam" id="2.40.70.10:FF:000041">
    <property type="entry name" value="Basic 7S globulin"/>
    <property type="match status" value="3"/>
</dbReference>
<dbReference type="OrthoDB" id="1904546at2759"/>
<evidence type="ECO:0000313" key="7">
    <source>
        <dbReference type="Proteomes" id="UP001141552"/>
    </source>
</evidence>
<dbReference type="AlphaFoldDB" id="A0A9Q0J3X3"/>
<evidence type="ECO:0000313" key="6">
    <source>
        <dbReference type="EMBL" id="KAJ4827444.1"/>
    </source>
</evidence>
<gene>
    <name evidence="6" type="ORF">Tsubulata_046082</name>
</gene>
<dbReference type="InterPro" id="IPR032861">
    <property type="entry name" value="TAXi_N"/>
</dbReference>
<evidence type="ECO:0000256" key="1">
    <source>
        <dbReference type="ARBA" id="ARBA00004239"/>
    </source>
</evidence>
<evidence type="ECO:0000256" key="4">
    <source>
        <dbReference type="ARBA" id="ARBA00022729"/>
    </source>
</evidence>
<keyword evidence="3" id="KW-0964">Secreted</keyword>
<dbReference type="InterPro" id="IPR033868">
    <property type="entry name" value="Xylanase_inhibitor_I-like"/>
</dbReference>
<sequence>PKALVLPVTKDSSTLQYLTQINQRTPPVKLTLDLGGQFLWVDCVEDYISSSYKPVRCRSAQCSLARSKSCIIDCYSSPKPGCHNDTCALVADNTVTRIAGSGEVGQDDVSIQSTDGSNPGRVVSVPNLIFTCSVTMFLQGLANGVKGMAGLGRSRISLPSQFSAAFSFDRKFAICLTSANAKGVVFFGDGPYVMLPGIDVSKNLIYTPLILNPVSTASAYFEGEPSSEYFIGVKGIQINGNSVPLNTSLLAIDKKGVGGTKISTVNPYTVLETSIYNAVINAFAKELSGIPKVATVAPFGLCFDSTNIGSTRVGPAVPQIDLMLPNGNFWRIFGANSMVQVKNNVLCLGFVDGGANPRTSIVIGGYQLEDNLLHTLSAAQTSFRPKALVLPVTKDSSTLQYLTQINQRTPPVPVKLTLDLGGQFLWVDCEDDYISSSYKPVRCRSAQCNLARSKSCITECYSPPRPGCNNDTCALMPDNTITRTATKPNTKTMPSAQCSRPLLPRPPPPKQNHHHHVVSVPNLIFTCSGPLFLEGLANGVKGMAALGRTRVSLPSQFSAAFSFDRKFAICLTSANAKGVVFFGDGPYVMLPGIDVSKNLIYTPLILNPVSTASAYFEGEPSADYFIGVKGIQINGNNVPLNTSLLAIDKEGVGGTKISTVNPYTVLETSIYNAVINAFAKELSGIPKVASVAPFGLCFDSTNIGSTRVGPAVPQIDLMLPNGNFWRIFGANSMVQVKNNVLCLGFVDGGASPRTSIVIGGYQLEDNLLHIPSIAQPSFRPKALVLPVTKDESTSQYVAQIQERTPLVPVKLTLDLGGQYLWVDCENGYTSSSYKPARCNSAQCNLAGSKSCTTECYSNPKPGCYNNTCGLLPDNTITGTGTSGDLGQDVVSIQSTDGYTPGRVVSVPNLLFTCGSTFLLDGLAKGVKGMAGLGRTKISLASQFSAAFSFPRKFALCLSDSEGVVFFGDGPYVLLPGIDVSKLLIYTPLILNPVSTASAYFQGDASSDYFIGVKGIQINGNKVPLNTSLLSIDKEGNGGTKISTVTPHIVMETSIYNAVIKAFAKELTVGGRKVAPVAPFGLCYDPNSFPPTRLGPGVPQIDLLLPNGNSWALFGANSMVYANSGALCLGVVDGGANARTSIVIGTHQLRDNLIQIDLAASRLGFSSLLWFRRTNCANFNFTSSALAFS</sequence>
<dbReference type="InterPro" id="IPR021109">
    <property type="entry name" value="Peptidase_aspartic_dom_sf"/>
</dbReference>
<dbReference type="Proteomes" id="UP001141552">
    <property type="component" value="Unassembled WGS sequence"/>
</dbReference>
<feature type="non-terminal residue" evidence="6">
    <location>
        <position position="1"/>
    </location>
</feature>
<evidence type="ECO:0000259" key="5">
    <source>
        <dbReference type="PROSITE" id="PS51767"/>
    </source>
</evidence>
<comment type="similarity">
    <text evidence="2">Belongs to the peptidase A1 family.</text>
</comment>